<dbReference type="Proteomes" id="UP000470771">
    <property type="component" value="Unassembled WGS sequence"/>
</dbReference>
<dbReference type="InterPro" id="IPR010499">
    <property type="entry name" value="AraC_E-bd"/>
</dbReference>
<comment type="caution">
    <text evidence="2">The sequence shown here is derived from an EMBL/GenBank/DDBJ whole genome shotgun (WGS) entry which is preliminary data.</text>
</comment>
<dbReference type="CDD" id="cd07818">
    <property type="entry name" value="SRPBCC_1"/>
    <property type="match status" value="1"/>
</dbReference>
<dbReference type="SMART" id="SM00871">
    <property type="entry name" value="AraC_E_bind"/>
    <property type="match status" value="1"/>
</dbReference>
<dbReference type="Gene3D" id="3.30.530.20">
    <property type="match status" value="1"/>
</dbReference>
<organism evidence="2 3">
    <name type="scientific">Acidiluteibacter ferrifornacis</name>
    <dbReference type="NCBI Taxonomy" id="2692424"/>
    <lineage>
        <taxon>Bacteria</taxon>
        <taxon>Pseudomonadati</taxon>
        <taxon>Bacteroidota</taxon>
        <taxon>Flavobacteriia</taxon>
        <taxon>Flavobacteriales</taxon>
        <taxon>Cryomorphaceae</taxon>
        <taxon>Acidiluteibacter</taxon>
    </lineage>
</organism>
<dbReference type="Pfam" id="PF10604">
    <property type="entry name" value="Polyketide_cyc2"/>
    <property type="match status" value="1"/>
</dbReference>
<accession>A0A6N9NKQ7</accession>
<dbReference type="RefSeq" id="WP_160632996.1">
    <property type="nucleotide sequence ID" value="NZ_WWNE01000006.1"/>
</dbReference>
<evidence type="ECO:0000313" key="3">
    <source>
        <dbReference type="Proteomes" id="UP000470771"/>
    </source>
</evidence>
<dbReference type="InterPro" id="IPR023393">
    <property type="entry name" value="START-like_dom_sf"/>
</dbReference>
<dbReference type="Gene3D" id="3.20.80.10">
    <property type="entry name" value="Regulatory factor, effector binding domain"/>
    <property type="match status" value="1"/>
</dbReference>
<name>A0A6N9NKQ7_9FLAO</name>
<dbReference type="InterPro" id="IPR011256">
    <property type="entry name" value="Reg_factor_effector_dom_sf"/>
</dbReference>
<sequence length="337" mass="38414">MKILKRIITILLIFIALLAIATLFTPSSLQVEESIVIDASPEVIYDEILDFKSWSNWSMWHQIDSNMKNYYSDSMGVIGAFNRWESNHQKVGNGKQTITKLEANSLIRTKMEFGGQESNDYSAWYLTPEGEGKTTVRWTFEGSEMPFTMRLISYLFIKDMIHDAYIIGLSQLKEVVESKPKIVELPENVSITEVEAEMILAILDSTDANGVGDKLADLYKDILVYATIKGMSQSGSQLAYYHYYSPEKVILEAAIPFEGNLSEEGRIKLKEKKAEKVLKGVFYGNYDQTGEIHEIMATYINEAQLQITNSPYEVYITDPTMEADTTLWKTEVYYPIQ</sequence>
<dbReference type="AlphaFoldDB" id="A0A6N9NKQ7"/>
<dbReference type="EMBL" id="WWNE01000006">
    <property type="protein sequence ID" value="NBG66051.1"/>
    <property type="molecule type" value="Genomic_DNA"/>
</dbReference>
<gene>
    <name evidence="2" type="ORF">GQN54_07960</name>
</gene>
<dbReference type="InterPro" id="IPR019587">
    <property type="entry name" value="Polyketide_cyclase/dehydratase"/>
</dbReference>
<proteinExistence type="predicted"/>
<evidence type="ECO:0000259" key="1">
    <source>
        <dbReference type="SMART" id="SM00871"/>
    </source>
</evidence>
<protein>
    <recommendedName>
        <fullName evidence="1">AraC effector-binding domain-containing protein</fullName>
    </recommendedName>
</protein>
<dbReference type="SUPFAM" id="SSF55136">
    <property type="entry name" value="Probable bacterial effector-binding domain"/>
    <property type="match status" value="1"/>
</dbReference>
<feature type="domain" description="AraC effector-binding" evidence="1">
    <location>
        <begin position="187"/>
        <end position="337"/>
    </location>
</feature>
<dbReference type="SUPFAM" id="SSF55961">
    <property type="entry name" value="Bet v1-like"/>
    <property type="match status" value="1"/>
</dbReference>
<reference evidence="2 3" key="1">
    <citation type="submission" date="2019-12" db="EMBL/GenBank/DDBJ databases">
        <authorList>
            <person name="Zhao J."/>
        </authorList>
    </citation>
    <scope>NUCLEOTIDE SEQUENCE [LARGE SCALE GENOMIC DNA]</scope>
    <source>
        <strain evidence="2 3">S-15</strain>
    </source>
</reference>
<evidence type="ECO:0000313" key="2">
    <source>
        <dbReference type="EMBL" id="NBG66051.1"/>
    </source>
</evidence>
<keyword evidence="3" id="KW-1185">Reference proteome</keyword>